<name>A0ABT1X8U6_9PROT</name>
<feature type="chain" id="PRO_5045607362" evidence="2">
    <location>
        <begin position="29"/>
        <end position="322"/>
    </location>
</feature>
<proteinExistence type="inferred from homology"/>
<dbReference type="Gene3D" id="3.40.190.150">
    <property type="entry name" value="Bordetella uptake gene, domain 1"/>
    <property type="match status" value="1"/>
</dbReference>
<keyword evidence="4" id="KW-1185">Reference proteome</keyword>
<dbReference type="Pfam" id="PF03401">
    <property type="entry name" value="TctC"/>
    <property type="match status" value="1"/>
</dbReference>
<dbReference type="CDD" id="cd07012">
    <property type="entry name" value="PBP2_Bug_TTT"/>
    <property type="match status" value="1"/>
</dbReference>
<dbReference type="PIRSF" id="PIRSF017082">
    <property type="entry name" value="YflP"/>
    <property type="match status" value="1"/>
</dbReference>
<organism evidence="3 4">
    <name type="scientific">Roseomonas populi</name>
    <dbReference type="NCBI Taxonomy" id="3121582"/>
    <lineage>
        <taxon>Bacteria</taxon>
        <taxon>Pseudomonadati</taxon>
        <taxon>Pseudomonadota</taxon>
        <taxon>Alphaproteobacteria</taxon>
        <taxon>Acetobacterales</taxon>
        <taxon>Roseomonadaceae</taxon>
        <taxon>Roseomonas</taxon>
    </lineage>
</organism>
<dbReference type="PANTHER" id="PTHR42928:SF5">
    <property type="entry name" value="BLR1237 PROTEIN"/>
    <property type="match status" value="1"/>
</dbReference>
<dbReference type="InterPro" id="IPR042100">
    <property type="entry name" value="Bug_dom1"/>
</dbReference>
<protein>
    <submittedName>
        <fullName evidence="3">Tripartite tricarboxylate transporter substrate binding protein</fullName>
    </submittedName>
</protein>
<sequence length="322" mass="34610">MDRGMRRAWPALLLAGLLSCHGTPPARAADTYPDHPIQMIMPLPPGSGTDLMARVFATEMGRVLGQRVVVMNRTGASLTIGMGVVATTPADGYTLAFSPVTPIVVQTHRVRNLPYGAESFVPVCQTFDNVFHVAVPQSSRFHSLREVLEEAKARPGSLRYGHTGPASGPHLAGAELWRQAGVQLVDVPYRGEADFTTNLLSGSLDMGMSTTFLVQSQNLRSLAVIARERLPSMPEVPTVHELGLDVVSVTYGGLFLRAGTPGAVVERLEAACREVLGTPAYREVARQQAVAATYLDTRAFRARMAADDPRVAALIQALDLGE</sequence>
<dbReference type="RefSeq" id="WP_257718186.1">
    <property type="nucleotide sequence ID" value="NZ_JANJOU010000022.1"/>
</dbReference>
<reference evidence="3 4" key="1">
    <citation type="submission" date="2022-06" db="EMBL/GenBank/DDBJ databases">
        <title>Roseomonas CN29.</title>
        <authorList>
            <person name="Cheng Y."/>
            <person name="He X."/>
        </authorList>
    </citation>
    <scope>NUCLEOTIDE SEQUENCE [LARGE SCALE GENOMIC DNA]</scope>
    <source>
        <strain evidence="3 4">CN29</strain>
    </source>
</reference>
<dbReference type="InterPro" id="IPR005064">
    <property type="entry name" value="BUG"/>
</dbReference>
<feature type="signal peptide" evidence="2">
    <location>
        <begin position="1"/>
        <end position="28"/>
    </location>
</feature>
<comment type="similarity">
    <text evidence="1">Belongs to the UPF0065 (bug) family.</text>
</comment>
<evidence type="ECO:0000256" key="2">
    <source>
        <dbReference type="SAM" id="SignalP"/>
    </source>
</evidence>
<accession>A0ABT1X8U6</accession>
<comment type="caution">
    <text evidence="3">The sequence shown here is derived from an EMBL/GenBank/DDBJ whole genome shotgun (WGS) entry which is preliminary data.</text>
</comment>
<keyword evidence="2" id="KW-0732">Signal</keyword>
<evidence type="ECO:0000313" key="4">
    <source>
        <dbReference type="Proteomes" id="UP001524642"/>
    </source>
</evidence>
<dbReference type="EMBL" id="JANJOU010000022">
    <property type="protein sequence ID" value="MCR0984530.1"/>
    <property type="molecule type" value="Genomic_DNA"/>
</dbReference>
<evidence type="ECO:0000256" key="1">
    <source>
        <dbReference type="ARBA" id="ARBA00006987"/>
    </source>
</evidence>
<gene>
    <name evidence="3" type="ORF">NRP21_20950</name>
</gene>
<dbReference type="PANTHER" id="PTHR42928">
    <property type="entry name" value="TRICARBOXYLATE-BINDING PROTEIN"/>
    <property type="match status" value="1"/>
</dbReference>
<evidence type="ECO:0000313" key="3">
    <source>
        <dbReference type="EMBL" id="MCR0984530.1"/>
    </source>
</evidence>
<dbReference type="Gene3D" id="3.40.190.10">
    <property type="entry name" value="Periplasmic binding protein-like II"/>
    <property type="match status" value="1"/>
</dbReference>
<dbReference type="PROSITE" id="PS51257">
    <property type="entry name" value="PROKAR_LIPOPROTEIN"/>
    <property type="match status" value="1"/>
</dbReference>
<dbReference type="Proteomes" id="UP001524642">
    <property type="component" value="Unassembled WGS sequence"/>
</dbReference>